<dbReference type="EMBL" id="SZYH01000001">
    <property type="protein sequence ID" value="TKV68252.1"/>
    <property type="molecule type" value="Genomic_DNA"/>
</dbReference>
<organism evidence="1 2">
    <name type="scientific">Marinobacter panjinensis</name>
    <dbReference type="NCBI Taxonomy" id="2576384"/>
    <lineage>
        <taxon>Bacteria</taxon>
        <taxon>Pseudomonadati</taxon>
        <taxon>Pseudomonadota</taxon>
        <taxon>Gammaproteobacteria</taxon>
        <taxon>Pseudomonadales</taxon>
        <taxon>Marinobacteraceae</taxon>
        <taxon>Marinobacter</taxon>
    </lineage>
</organism>
<evidence type="ECO:0000313" key="1">
    <source>
        <dbReference type="EMBL" id="TKV68252.1"/>
    </source>
</evidence>
<protein>
    <submittedName>
        <fullName evidence="1">Transporter substrate-binding domain-containing protein</fullName>
    </submittedName>
</protein>
<sequence length="259" mass="28429">MKHGDSLILKELNNHYRPTVLALAAMVLLFAFSGYPSYGAAGESDAGTRVITTPSTTSEVSVVFGKDIIQQLYTSCGLTIRYLDAPAARAVMMAEKSQSDGELARIPMAVKENAPLIPLNTPIEEARLVPLFLDSKSAKAHSDLTDKRIGFLNGYRMIAAVLPEDATQVATSDTFQLVSLLKRKRIDVALTLEWDALAAKHHNPDMVIGNPLLESPIYHWVHESRENDIPCLSETLNDMKADGEIQRIIREGIESSSPK</sequence>
<dbReference type="OrthoDB" id="6363611at2"/>
<proteinExistence type="predicted"/>
<dbReference type="Proteomes" id="UP000308488">
    <property type="component" value="Unassembled WGS sequence"/>
</dbReference>
<accession>A0A4U6R5W5</accession>
<keyword evidence="2" id="KW-1185">Reference proteome</keyword>
<dbReference type="SUPFAM" id="SSF53850">
    <property type="entry name" value="Periplasmic binding protein-like II"/>
    <property type="match status" value="1"/>
</dbReference>
<dbReference type="Gene3D" id="3.40.190.10">
    <property type="entry name" value="Periplasmic binding protein-like II"/>
    <property type="match status" value="2"/>
</dbReference>
<name>A0A4U6R5W5_9GAMM</name>
<dbReference type="AlphaFoldDB" id="A0A4U6R5W5"/>
<evidence type="ECO:0000313" key="2">
    <source>
        <dbReference type="Proteomes" id="UP000308488"/>
    </source>
</evidence>
<gene>
    <name evidence="1" type="ORF">FDP08_09175</name>
</gene>
<reference evidence="1 2" key="1">
    <citation type="submission" date="2019-05" db="EMBL/GenBank/DDBJ databases">
        <title>Marinobacter panjinensis sp. nov., a moderately halophilic bacterium isolated from sea tidal flat environment.</title>
        <authorList>
            <person name="Yang W."/>
            <person name="An M."/>
            <person name="He W."/>
            <person name="Luo X."/>
            <person name="Zhu L."/>
            <person name="Chen G."/>
            <person name="Zhang Y."/>
            <person name="Wang Y."/>
        </authorList>
    </citation>
    <scope>NUCLEOTIDE SEQUENCE [LARGE SCALE GENOMIC DNA]</scope>
    <source>
        <strain evidence="1 2">PJ-16</strain>
    </source>
</reference>
<comment type="caution">
    <text evidence="1">The sequence shown here is derived from an EMBL/GenBank/DDBJ whole genome shotgun (WGS) entry which is preliminary data.</text>
</comment>